<protein>
    <submittedName>
        <fullName evidence="1">Uncharacterized protein</fullName>
    </submittedName>
</protein>
<dbReference type="EMBL" id="PQXF01000098">
    <property type="protein sequence ID" value="PXF56542.1"/>
    <property type="molecule type" value="Genomic_DNA"/>
</dbReference>
<organism evidence="1 2">
    <name type="scientific">Candidatus Methanogaster sp</name>
    <dbReference type="NCBI Taxonomy" id="3386292"/>
    <lineage>
        <taxon>Archaea</taxon>
        <taxon>Methanobacteriati</taxon>
        <taxon>Methanobacteriota</taxon>
        <taxon>Stenosarchaea group</taxon>
        <taxon>Methanomicrobia</taxon>
        <taxon>Methanosarcinales</taxon>
        <taxon>ANME-2 cluster</taxon>
        <taxon>Candidatus Methanogasteraceae</taxon>
        <taxon>Candidatus Methanogaster</taxon>
    </lineage>
</organism>
<accession>A0AC61KXZ3</accession>
<sequence>YSNRIRGERAENIDLAIKHYNQALEVYTREAFPEKWATTRNNLANAYSNRIRGERAENIDLAIEHYNQALEVRTREAFPEDWATTRNNLAAAYSDRIRGERAENIDLAIEHYNQALEVRTIERFPADRRQTLRNLGNLHFSEQSWEDALADYDGTIEAGNAVFAEAHTEVGRKSEVGETSRLYARSAYCLLKLDQIEKAVLRLEAGKTRLLTEALALADADLDMLSVTQRQEMLEAREAVRLLEAEMRLSSDVSGRRSDVLLGELLRGKRLDLNVLVDTLRSEYSDFMPIGLNLRSILGLIPEGGALVAPLVTSMGSAVFVIPHGVDSIESDHVVMLDSLTEDDVLELLRGPADVIGLGGWMGAYSDFCDKKRTTADTKRWPDIIEESTSQLWTMLMGPVHRKLQDLNLTEAAPVILMSQGYLGLLPLHASWRDMNSERRTFIDDYTVTYAPSAYSLNISKGRMQDPSRQKPSLLAVINPTENLDYAPVEGKAVESLFYPADLETLSGREATKDVVVEKVHGRTYLHFSCHGFYNWQDVTKSGLVLANHSILTLSEIISGLNLDTARLVTLSACETGMTDIRQSPDEFIGLPTGFLQAGAAGVVSTLWAVNDAATSLLIKHFYEKHLEEGVPPDQALRSAQRWLRGATRKELGKTYKSIDHEAYREFVMNGDPGDKAYTNPYYWAAFTFTGV</sequence>
<gene>
    <name evidence="1" type="ORF">C4B59_16750</name>
</gene>
<proteinExistence type="predicted"/>
<comment type="caution">
    <text evidence="1">The sequence shown here is derived from an EMBL/GenBank/DDBJ whole genome shotgun (WGS) entry which is preliminary data.</text>
</comment>
<dbReference type="Proteomes" id="UP000248329">
    <property type="component" value="Unassembled WGS sequence"/>
</dbReference>
<reference evidence="1" key="1">
    <citation type="submission" date="2018-01" db="EMBL/GenBank/DDBJ databases">
        <authorList>
            <person name="Krukenberg V."/>
        </authorList>
    </citation>
    <scope>NUCLEOTIDE SEQUENCE</scope>
    <source>
        <strain evidence="1">E20ANME2</strain>
    </source>
</reference>
<feature type="non-terminal residue" evidence="1">
    <location>
        <position position="1"/>
    </location>
</feature>
<evidence type="ECO:0000313" key="1">
    <source>
        <dbReference type="EMBL" id="PXF56542.1"/>
    </source>
</evidence>
<name>A0AC61KXZ3_9EURY</name>
<evidence type="ECO:0000313" key="2">
    <source>
        <dbReference type="Proteomes" id="UP000248329"/>
    </source>
</evidence>